<protein>
    <recommendedName>
        <fullName evidence="3">Sigma factor G inhibitor Gin</fullName>
    </recommendedName>
</protein>
<keyword evidence="2" id="KW-1185">Reference proteome</keyword>
<dbReference type="Proteomes" id="UP001519293">
    <property type="component" value="Unassembled WGS sequence"/>
</dbReference>
<reference evidence="1 2" key="1">
    <citation type="submission" date="2021-03" db="EMBL/GenBank/DDBJ databases">
        <title>Genomic Encyclopedia of Type Strains, Phase IV (KMG-IV): sequencing the most valuable type-strain genomes for metagenomic binning, comparative biology and taxonomic classification.</title>
        <authorList>
            <person name="Goeker M."/>
        </authorList>
    </citation>
    <scope>NUCLEOTIDE SEQUENCE [LARGE SCALE GENOMIC DNA]</scope>
    <source>
        <strain evidence="1 2">DSM 26675</strain>
    </source>
</reference>
<evidence type="ECO:0000313" key="1">
    <source>
        <dbReference type="EMBL" id="MBP2242560.1"/>
    </source>
</evidence>
<gene>
    <name evidence="1" type="ORF">J2Z40_003136</name>
</gene>
<comment type="caution">
    <text evidence="1">The sequence shown here is derived from an EMBL/GenBank/DDBJ whole genome shotgun (WGS) entry which is preliminary data.</text>
</comment>
<evidence type="ECO:0000313" key="2">
    <source>
        <dbReference type="Proteomes" id="UP001519293"/>
    </source>
</evidence>
<proteinExistence type="predicted"/>
<sequence length="91" mass="10461">MDEFSKNCIQYNRTGQTSCVEVDYLGMLMAKKNIGEECVICEESKIKGIHLYTAFICTDCESDLISTDMNNPKYKYFLKQLRKVTNPEISS</sequence>
<dbReference type="InterPro" id="IPR019700">
    <property type="entry name" value="Sigma-G_inhibitor_Gin"/>
</dbReference>
<organism evidence="1 2">
    <name type="scientific">Cytobacillus eiseniae</name>
    <dbReference type="NCBI Taxonomy" id="762947"/>
    <lineage>
        <taxon>Bacteria</taxon>
        <taxon>Bacillati</taxon>
        <taxon>Bacillota</taxon>
        <taxon>Bacilli</taxon>
        <taxon>Bacillales</taxon>
        <taxon>Bacillaceae</taxon>
        <taxon>Cytobacillus</taxon>
    </lineage>
</organism>
<evidence type="ECO:0008006" key="3">
    <source>
        <dbReference type="Google" id="ProtNLM"/>
    </source>
</evidence>
<name>A0ABS4RI27_9BACI</name>
<dbReference type="EMBL" id="JAGIKZ010000023">
    <property type="protein sequence ID" value="MBP2242560.1"/>
    <property type="molecule type" value="Genomic_DNA"/>
</dbReference>
<dbReference type="Pfam" id="PF10764">
    <property type="entry name" value="Gin"/>
    <property type="match status" value="1"/>
</dbReference>
<accession>A0ABS4RI27</accession>